<evidence type="ECO:0000256" key="1">
    <source>
        <dbReference type="ARBA" id="ARBA00009437"/>
    </source>
</evidence>
<dbReference type="Pfam" id="PF03466">
    <property type="entry name" value="LysR_substrate"/>
    <property type="match status" value="1"/>
</dbReference>
<dbReference type="GO" id="GO:0043565">
    <property type="term" value="F:sequence-specific DNA binding"/>
    <property type="evidence" value="ECO:0007669"/>
    <property type="project" value="TreeGrafter"/>
</dbReference>
<name>A0A1G6Y1B6_9RHOB</name>
<evidence type="ECO:0000259" key="5">
    <source>
        <dbReference type="PROSITE" id="PS50931"/>
    </source>
</evidence>
<dbReference type="InterPro" id="IPR036388">
    <property type="entry name" value="WH-like_DNA-bd_sf"/>
</dbReference>
<dbReference type="InterPro" id="IPR005119">
    <property type="entry name" value="LysR_subst-bd"/>
</dbReference>
<dbReference type="PANTHER" id="PTHR30537:SF74">
    <property type="entry name" value="HTH-TYPE TRANSCRIPTIONAL REGULATOR TRPI"/>
    <property type="match status" value="1"/>
</dbReference>
<keyword evidence="3" id="KW-0238">DNA-binding</keyword>
<reference evidence="7" key="1">
    <citation type="submission" date="2016-10" db="EMBL/GenBank/DDBJ databases">
        <authorList>
            <person name="Varghese N."/>
            <person name="Submissions S."/>
        </authorList>
    </citation>
    <scope>NUCLEOTIDE SEQUENCE [LARGE SCALE GENOMIC DNA]</scope>
    <source>
        <strain evidence="7">CGMCC 1.9108</strain>
    </source>
</reference>
<evidence type="ECO:0000256" key="3">
    <source>
        <dbReference type="ARBA" id="ARBA00023125"/>
    </source>
</evidence>
<evidence type="ECO:0000256" key="2">
    <source>
        <dbReference type="ARBA" id="ARBA00023015"/>
    </source>
</evidence>
<dbReference type="Gene3D" id="1.10.10.10">
    <property type="entry name" value="Winged helix-like DNA-binding domain superfamily/Winged helix DNA-binding domain"/>
    <property type="match status" value="1"/>
</dbReference>
<accession>A0A1G6Y1B6</accession>
<proteinExistence type="inferred from homology"/>
<dbReference type="InterPro" id="IPR000847">
    <property type="entry name" value="LysR_HTH_N"/>
</dbReference>
<keyword evidence="4" id="KW-0804">Transcription</keyword>
<organism evidence="6 7">
    <name type="scientific">Ruegeria marina</name>
    <dbReference type="NCBI Taxonomy" id="639004"/>
    <lineage>
        <taxon>Bacteria</taxon>
        <taxon>Pseudomonadati</taxon>
        <taxon>Pseudomonadota</taxon>
        <taxon>Alphaproteobacteria</taxon>
        <taxon>Rhodobacterales</taxon>
        <taxon>Roseobacteraceae</taxon>
        <taxon>Ruegeria</taxon>
    </lineage>
</organism>
<dbReference type="EMBL" id="FMZV01000011">
    <property type="protein sequence ID" value="SDD84082.1"/>
    <property type="molecule type" value="Genomic_DNA"/>
</dbReference>
<comment type="similarity">
    <text evidence="1">Belongs to the LysR transcriptional regulatory family.</text>
</comment>
<dbReference type="InterPro" id="IPR058163">
    <property type="entry name" value="LysR-type_TF_proteobact-type"/>
</dbReference>
<dbReference type="GO" id="GO:0003700">
    <property type="term" value="F:DNA-binding transcription factor activity"/>
    <property type="evidence" value="ECO:0007669"/>
    <property type="project" value="InterPro"/>
</dbReference>
<keyword evidence="2" id="KW-0805">Transcription regulation</keyword>
<dbReference type="Pfam" id="PF00126">
    <property type="entry name" value="HTH_1"/>
    <property type="match status" value="1"/>
</dbReference>
<dbReference type="InterPro" id="IPR036390">
    <property type="entry name" value="WH_DNA-bd_sf"/>
</dbReference>
<feature type="domain" description="HTH lysR-type" evidence="5">
    <location>
        <begin position="2"/>
        <end position="59"/>
    </location>
</feature>
<evidence type="ECO:0000313" key="7">
    <source>
        <dbReference type="Proteomes" id="UP000199628"/>
    </source>
</evidence>
<sequence>MPSLNALRAFSALSETGSYTKAGEMLNVTHAAVMQQIKALEAFFDVQLAARSGRGIALTDEGRMLARDLEAGFRQIGHGVEALTNLQDARPLHVTMSPVFAVKWLMPRLNDFQAHHPEVTLLLNPNGKIVDLDKDGMDVAIRYSRLETLPKDANILLVLDLVVVGTPELVSGVNATSPADLVHQPWLMELGTREVPDWFDRYGVKLDRPLMISQMPGNLIMDAVKRSDGITYTARQWVHEEIRSGELVELFPEEKAGVFFIHTRPGDKRPPVRKFVNWLRSQSNQS</sequence>
<evidence type="ECO:0000313" key="6">
    <source>
        <dbReference type="EMBL" id="SDD84082.1"/>
    </source>
</evidence>
<dbReference type="RefSeq" id="WP_245706558.1">
    <property type="nucleotide sequence ID" value="NZ_FMZV01000011.1"/>
</dbReference>
<dbReference type="Gene3D" id="3.40.190.10">
    <property type="entry name" value="Periplasmic binding protein-like II"/>
    <property type="match status" value="2"/>
</dbReference>
<evidence type="ECO:0000256" key="4">
    <source>
        <dbReference type="ARBA" id="ARBA00023163"/>
    </source>
</evidence>
<gene>
    <name evidence="6" type="ORF">SAMN04488239_1116</name>
</gene>
<dbReference type="PROSITE" id="PS50931">
    <property type="entry name" value="HTH_LYSR"/>
    <property type="match status" value="1"/>
</dbReference>
<dbReference type="PANTHER" id="PTHR30537">
    <property type="entry name" value="HTH-TYPE TRANSCRIPTIONAL REGULATOR"/>
    <property type="match status" value="1"/>
</dbReference>
<dbReference type="SUPFAM" id="SSF53850">
    <property type="entry name" value="Periplasmic binding protein-like II"/>
    <property type="match status" value="1"/>
</dbReference>
<dbReference type="AlphaFoldDB" id="A0A1G6Y1B6"/>
<dbReference type="SUPFAM" id="SSF46785">
    <property type="entry name" value="Winged helix' DNA-binding domain"/>
    <property type="match status" value="1"/>
</dbReference>
<dbReference type="STRING" id="639004.SAMN04488239_1116"/>
<dbReference type="GO" id="GO:0006351">
    <property type="term" value="P:DNA-templated transcription"/>
    <property type="evidence" value="ECO:0007669"/>
    <property type="project" value="TreeGrafter"/>
</dbReference>
<dbReference type="Proteomes" id="UP000199628">
    <property type="component" value="Unassembled WGS sequence"/>
</dbReference>
<keyword evidence="7" id="KW-1185">Reference proteome</keyword>
<protein>
    <submittedName>
        <fullName evidence="6">LysR family transcriptional regulator, glycine cleavage system transcriptional activator</fullName>
    </submittedName>
</protein>